<dbReference type="Proteomes" id="UP001162162">
    <property type="component" value="Unassembled WGS sequence"/>
</dbReference>
<dbReference type="AlphaFoldDB" id="A0AAV8YUF6"/>
<organism evidence="2 3">
    <name type="scientific">Aromia moschata</name>
    <dbReference type="NCBI Taxonomy" id="1265417"/>
    <lineage>
        <taxon>Eukaryota</taxon>
        <taxon>Metazoa</taxon>
        <taxon>Ecdysozoa</taxon>
        <taxon>Arthropoda</taxon>
        <taxon>Hexapoda</taxon>
        <taxon>Insecta</taxon>
        <taxon>Pterygota</taxon>
        <taxon>Neoptera</taxon>
        <taxon>Endopterygota</taxon>
        <taxon>Coleoptera</taxon>
        <taxon>Polyphaga</taxon>
        <taxon>Cucujiformia</taxon>
        <taxon>Chrysomeloidea</taxon>
        <taxon>Cerambycidae</taxon>
        <taxon>Cerambycinae</taxon>
        <taxon>Callichromatini</taxon>
        <taxon>Aromia</taxon>
    </lineage>
</organism>
<evidence type="ECO:0000313" key="3">
    <source>
        <dbReference type="Proteomes" id="UP001162162"/>
    </source>
</evidence>
<keyword evidence="3" id="KW-1185">Reference proteome</keyword>
<evidence type="ECO:0000313" key="2">
    <source>
        <dbReference type="EMBL" id="KAJ8954279.1"/>
    </source>
</evidence>
<protein>
    <submittedName>
        <fullName evidence="2">Uncharacterized protein</fullName>
    </submittedName>
</protein>
<gene>
    <name evidence="2" type="ORF">NQ318_005861</name>
</gene>
<proteinExistence type="predicted"/>
<name>A0AAV8YUF6_9CUCU</name>
<sequence>MLDVLQLRVAAKIQMLAMLHLDINIWRISEKTRPEAYIIVPASSGHFPAMSKKSNRKRKFNKAEILTSTPIKTELKKLNTSNAKVKKLPKEMTNKGKQTGARMKKQRKKNTNDTEKEETYCGICGESYEEINGKTQRRLDHVQ</sequence>
<feature type="region of interest" description="Disordered" evidence="1">
    <location>
        <begin position="82"/>
        <end position="117"/>
    </location>
</feature>
<dbReference type="EMBL" id="JAPWTK010000049">
    <property type="protein sequence ID" value="KAJ8954279.1"/>
    <property type="molecule type" value="Genomic_DNA"/>
</dbReference>
<reference evidence="2" key="1">
    <citation type="journal article" date="2023" name="Insect Mol. Biol.">
        <title>Genome sequencing provides insights into the evolution of gene families encoding plant cell wall-degrading enzymes in longhorned beetles.</title>
        <authorList>
            <person name="Shin N.R."/>
            <person name="Okamura Y."/>
            <person name="Kirsch R."/>
            <person name="Pauchet Y."/>
        </authorList>
    </citation>
    <scope>NUCLEOTIDE SEQUENCE</scope>
    <source>
        <strain evidence="2">AMC_N1</strain>
    </source>
</reference>
<comment type="caution">
    <text evidence="2">The sequence shown here is derived from an EMBL/GenBank/DDBJ whole genome shotgun (WGS) entry which is preliminary data.</text>
</comment>
<evidence type="ECO:0000256" key="1">
    <source>
        <dbReference type="SAM" id="MobiDB-lite"/>
    </source>
</evidence>
<accession>A0AAV8YUF6</accession>